<dbReference type="AlphaFoldDB" id="A0ABD5IWI0"/>
<reference evidence="1 2" key="1">
    <citation type="submission" date="2023-03" db="EMBL/GenBank/DDBJ databases">
        <title>Bacillus Genome Sequencing.</title>
        <authorList>
            <person name="Dunlap C."/>
        </authorList>
    </citation>
    <scope>NUCLEOTIDE SEQUENCE [LARGE SCALE GENOMIC DNA]</scope>
    <source>
        <strain evidence="1 2">NRS-38</strain>
    </source>
</reference>
<evidence type="ECO:0000313" key="2">
    <source>
        <dbReference type="Proteomes" id="UP001339962"/>
    </source>
</evidence>
<gene>
    <name evidence="1" type="ORF">P9850_12755</name>
</gene>
<dbReference type="EMBL" id="JARTLI010000029">
    <property type="protein sequence ID" value="MED5052685.1"/>
    <property type="molecule type" value="Genomic_DNA"/>
</dbReference>
<protein>
    <submittedName>
        <fullName evidence="1">Uncharacterized protein</fullName>
    </submittedName>
</protein>
<accession>A0ABD5IWI0</accession>
<organism evidence="1 2">
    <name type="scientific">Anoxybacteroides rupiense</name>
    <dbReference type="NCBI Taxonomy" id="311460"/>
    <lineage>
        <taxon>Bacteria</taxon>
        <taxon>Bacillati</taxon>
        <taxon>Bacillota</taxon>
        <taxon>Bacilli</taxon>
        <taxon>Bacillales</taxon>
        <taxon>Anoxybacillaceae</taxon>
        <taxon>Anoxybacteroides</taxon>
    </lineage>
</organism>
<comment type="caution">
    <text evidence="1">The sequence shown here is derived from an EMBL/GenBank/DDBJ whole genome shotgun (WGS) entry which is preliminary data.</text>
</comment>
<dbReference type="Proteomes" id="UP001339962">
    <property type="component" value="Unassembled WGS sequence"/>
</dbReference>
<evidence type="ECO:0000313" key="1">
    <source>
        <dbReference type="EMBL" id="MED5052685.1"/>
    </source>
</evidence>
<name>A0ABD5IWI0_9BACL</name>
<proteinExistence type="predicted"/>
<sequence length="52" mass="6317">MNWEDKCTFIELKLMAVNTLCKVMNDELYTKDMLIEDLKKLVRRLDQEEPRL</sequence>
<dbReference type="RefSeq" id="WP_328218936.1">
    <property type="nucleotide sequence ID" value="NZ_JARTLI010000029.1"/>
</dbReference>